<feature type="compositionally biased region" description="Basic and acidic residues" evidence="16">
    <location>
        <begin position="2036"/>
        <end position="2053"/>
    </location>
</feature>
<evidence type="ECO:0000256" key="5">
    <source>
        <dbReference type="ARBA" id="ARBA00022673"/>
    </source>
</evidence>
<dbReference type="PANTHER" id="PTHR45628">
    <property type="entry name" value="VOLTAGE-DEPENDENT CALCIUM CHANNEL TYPE A SUBUNIT ALPHA-1"/>
    <property type="match status" value="1"/>
</dbReference>
<feature type="domain" description="Ion transport" evidence="18">
    <location>
        <begin position="1535"/>
        <end position="1779"/>
    </location>
</feature>
<evidence type="ECO:0000256" key="2">
    <source>
        <dbReference type="ARBA" id="ARBA00022448"/>
    </source>
</evidence>
<dbReference type="EMBL" id="JH687798">
    <property type="protein sequence ID" value="EJD40816.1"/>
    <property type="molecule type" value="Genomic_DNA"/>
</dbReference>
<feature type="transmembrane region" description="Helical" evidence="17">
    <location>
        <begin position="1653"/>
        <end position="1678"/>
    </location>
</feature>
<dbReference type="Pfam" id="PF00520">
    <property type="entry name" value="Ion_trans"/>
    <property type="match status" value="4"/>
</dbReference>
<dbReference type="Proteomes" id="UP000006514">
    <property type="component" value="Unassembled WGS sequence"/>
</dbReference>
<evidence type="ECO:0000256" key="8">
    <source>
        <dbReference type="ARBA" id="ARBA00022882"/>
    </source>
</evidence>
<keyword evidence="6 17" id="KW-0812">Transmembrane</keyword>
<proteinExistence type="inferred from homology"/>
<feature type="region of interest" description="Disordered" evidence="16">
    <location>
        <begin position="2004"/>
        <end position="2066"/>
    </location>
</feature>
<dbReference type="Gene3D" id="1.20.120.350">
    <property type="entry name" value="Voltage-gated potassium channels. Chain C"/>
    <property type="match status" value="4"/>
</dbReference>
<dbReference type="InParanoid" id="J0DCS1"/>
<evidence type="ECO:0000256" key="11">
    <source>
        <dbReference type="ARBA" id="ARBA00023136"/>
    </source>
</evidence>
<feature type="transmembrane region" description="Helical" evidence="17">
    <location>
        <begin position="552"/>
        <end position="571"/>
    </location>
</feature>
<evidence type="ECO:0000313" key="20">
    <source>
        <dbReference type="Proteomes" id="UP000006514"/>
    </source>
</evidence>
<feature type="transmembrane region" description="Helical" evidence="17">
    <location>
        <begin position="1535"/>
        <end position="1556"/>
    </location>
</feature>
<evidence type="ECO:0000256" key="1">
    <source>
        <dbReference type="ARBA" id="ARBA00004651"/>
    </source>
</evidence>
<evidence type="ECO:0000259" key="18">
    <source>
        <dbReference type="Pfam" id="PF00520"/>
    </source>
</evidence>
<evidence type="ECO:0000256" key="15">
    <source>
        <dbReference type="ARBA" id="ARBA00067459"/>
    </source>
</evidence>
<dbReference type="OrthoDB" id="416585at2759"/>
<evidence type="ECO:0000256" key="6">
    <source>
        <dbReference type="ARBA" id="ARBA00022692"/>
    </source>
</evidence>
<keyword evidence="5" id="KW-0107">Calcium channel</keyword>
<feature type="transmembrane region" description="Helical" evidence="17">
    <location>
        <begin position="224"/>
        <end position="247"/>
    </location>
</feature>
<keyword evidence="9 17" id="KW-1133">Transmembrane helix</keyword>
<feature type="transmembrane region" description="Helical" evidence="17">
    <location>
        <begin position="881"/>
        <end position="907"/>
    </location>
</feature>
<organism evidence="19 20">
    <name type="scientific">Auricularia subglabra (strain TFB-10046 / SS5)</name>
    <name type="common">White-rot fungus</name>
    <name type="synonym">Auricularia delicata (strain TFB10046)</name>
    <dbReference type="NCBI Taxonomy" id="717982"/>
    <lineage>
        <taxon>Eukaryota</taxon>
        <taxon>Fungi</taxon>
        <taxon>Dikarya</taxon>
        <taxon>Basidiomycota</taxon>
        <taxon>Agaricomycotina</taxon>
        <taxon>Agaricomycetes</taxon>
        <taxon>Auriculariales</taxon>
        <taxon>Auriculariaceae</taxon>
        <taxon>Auricularia</taxon>
    </lineage>
</organism>
<feature type="transmembrane region" description="Helical" evidence="17">
    <location>
        <begin position="275"/>
        <end position="297"/>
    </location>
</feature>
<feature type="domain" description="Ion transport" evidence="18">
    <location>
        <begin position="764"/>
        <end position="993"/>
    </location>
</feature>
<feature type="region of interest" description="Disordered" evidence="16">
    <location>
        <begin position="1"/>
        <end position="119"/>
    </location>
</feature>
<feature type="transmembrane region" description="Helical" evidence="17">
    <location>
        <begin position="759"/>
        <end position="780"/>
    </location>
</feature>
<dbReference type="InterPro" id="IPR050599">
    <property type="entry name" value="VDCC_alpha-1_subunit"/>
</dbReference>
<evidence type="ECO:0000256" key="13">
    <source>
        <dbReference type="ARBA" id="ARBA00023303"/>
    </source>
</evidence>
<name>J0DCS1_AURST</name>
<keyword evidence="20" id="KW-1185">Reference proteome</keyword>
<feature type="compositionally biased region" description="Basic and acidic residues" evidence="16">
    <location>
        <begin position="86"/>
        <end position="100"/>
    </location>
</feature>
<keyword evidence="10" id="KW-0406">Ion transport</keyword>
<feature type="transmembrane region" description="Helical" evidence="17">
    <location>
        <begin position="1598"/>
        <end position="1617"/>
    </location>
</feature>
<dbReference type="KEGG" id="adl:AURDEDRAFT_186790"/>
<evidence type="ECO:0000256" key="17">
    <source>
        <dbReference type="SAM" id="Phobius"/>
    </source>
</evidence>
<dbReference type="Gene3D" id="1.10.287.70">
    <property type="match status" value="4"/>
</dbReference>
<feature type="transmembrane region" description="Helical" evidence="17">
    <location>
        <begin position="487"/>
        <end position="506"/>
    </location>
</feature>
<dbReference type="InterPro" id="IPR027359">
    <property type="entry name" value="Volt_channel_dom_sf"/>
</dbReference>
<evidence type="ECO:0000313" key="19">
    <source>
        <dbReference type="EMBL" id="EJD40816.1"/>
    </source>
</evidence>
<keyword evidence="4" id="KW-0109">Calcium transport</keyword>
<sequence>MQPSSSSSSIASRQGSPVPGGGGLSRRLSWHRTVDPFTPETQLDDPLQAAGAPMAHPAPFARHEDAAASSASLDSPSYQSADNQEDERLTSYAHDPEAVRSPRRSARYHDDGPLKKSSATLRAVSKNIRRMSIRVVNMAGLGLEDRTRIRLPDTDHDGLPGGGDTASQLVAHVRADVDGVAVDDNADDLDQSFADEDAPLPKLRGHTLGVFSAQSRIRRAMYSLLIWSWTEPIILALIFADATILSLQARHALFPLDDGTSPPVKGYFHGWEDTALFVLFILFTLEAFARIVVYGFVLDPEVGTGTLFSHLSTALNPPTAPLPQGAQAGVMNSTPGLARGGSLHDHGLSRGGSLRDTKAGAPKMDIVSRFNRSVAHVVAPFTLAHELEARNSKGSHMRGRSTSGHVQSASVHHTQTPRFPTHASSFSTSSVASLWGPGQPVATHSEMYGGSGLKPKYKSLPFALSIARSHSLAHRGLPYLRHSWNRIDAIAVASFWIAFVLSTLGLERAEGIHLSVFRALSVLRCARLLAVTRGTTTIMHSLKIARPLLANVAYFVLFAVILFSVVGVQAFRGSLRRNCVLQSPIPGVPAIELDRVCGGQIDPVSLNRTNYITKDGQISSSHTKGFTCPLGQLCIESGENPHVNIEAFDNIILASLQVMIVSGANGWAPVMYAVIDGEFFGSALFFIVCLIILNFWLINLFVAVITNTFAAIRAQTKKSAFGADTGSGGLLPDPAELAEDWVPPESQKQPRAMSSVRRWYLRTHYLWVALITAGIAVQALRSPQTSPQLLRTMDLFEIGITIAFDIELVWRFLGYLPEWRTFFARSPSNWLDLLLAVGSSIIQIPVIKNSAVYPWLTAFQLVRFYRVILDVPRMRPLLLSVFGNFTGLLNMSLFLLLTNFIAALFAIQIFRGDVGSDAFMNFGQLWNAFLAMYQVLSSENWTDVLYTASEAESAHKQAVISAVLVTGWFFFANFILVQLFIAVINENFEVAEEIKHSRQYDRFRAKAAPAAARVLWLEKLNPYRYFKANPEAVIVDNLPQSLVLPIQRSVVQNLNNPAGYERRADQHVEVKHSWISRRFRGLQTLFVGDTYGEDVPMKTIRRRRIRESAATEPQDENEKHLEILAAAVNTDAAREEETANDALFEQRAQKADFINAHPGYDKALWLFPQSSRLRQLCQKFVMPARGERIYGKPTSPVLDMTLRLLILLTVIGGITVAAIATPVYRRDYYRENGVQRFAWFDIADSAFGNVLLAEFAIKIIADGFVFTPNGYLLSLWNAVDFLILLTVIGSIGDTIAVAGGTSRGTRSLKAFRTLKLITLIHELRETFQSLIFAGAMRILDAAMLAVLYMIPYAIWGLNIFSGKMFGCNDEESAGKSACVNEFFTTPFDDANYAYLVPRVWDNPSEATQWSFDNFRSSILILFEIVSLEGWVDVMQAALSITGPDEQPSQNASQLNAIFFIFYILLGALIILTLFISIIIGNFSTRSGMALLTKEQREWIDLQKLIQRQKPSQRPERPTSAFRRWCFERAVNKHGFWSRTMAVIFIAHIGALMSLNYTVSRRGDFVRDVFFLAVISMYGLDVIIRFIGLGYKSFRANGWNWFDCVVVTGSCGTTMALLSGQDLFWVQQAQKLFLVSIAFKLVQKSNSLNQLFKTAVASLPAIMKLVVLWFCLFLFYAILMVEVFGLTRWGSAESHNENYTSLGRALVMLAFMSTGEGWNEYMHNYAIEYPRCTNSTPDRPESDCGSAGWAFLLFISWNILSMFIFVNMFTGVVVENFSYVFQISGGTKSLNREEMRAFKKVWAEYANPKTGMLSRHKFPAFFGKLSGVFEVRIYPPQDHIKSILARARATDDEPSASGPDMLIRDSVNVTRLKGLLAGIDYRSVKAKRNLYCRVYHEACLIDKKEGMDFTRMLTMLAHHKLIDDDRALELKDLLARKAAMAEVMDHVRLDKVRSLLRMIHHRRRFVRRHELRMQAQSVPDIIVEGVPTTPQLGSRDITQAEFSGELTPSPRASQFLGQDAPFPSPPSSPRSPRGRRRVSDLSRLSGDDTYRYSRDSSYSPHDITAEEDHTNILSAMNASVWGEMMQRAAREEDE</sequence>
<dbReference type="OMA" id="TLFIAWN"/>
<feature type="transmembrane region" description="Helical" evidence="17">
    <location>
        <begin position="1456"/>
        <end position="1479"/>
    </location>
</feature>
<feature type="transmembrane region" description="Helical" evidence="17">
    <location>
        <begin position="828"/>
        <end position="846"/>
    </location>
</feature>
<feature type="transmembrane region" description="Helical" evidence="17">
    <location>
        <begin position="679"/>
        <end position="712"/>
    </location>
</feature>
<evidence type="ECO:0000256" key="16">
    <source>
        <dbReference type="SAM" id="MobiDB-lite"/>
    </source>
</evidence>
<dbReference type="GO" id="GO:0098703">
    <property type="term" value="P:calcium ion import across plasma membrane"/>
    <property type="evidence" value="ECO:0007669"/>
    <property type="project" value="TreeGrafter"/>
</dbReference>
<evidence type="ECO:0000256" key="7">
    <source>
        <dbReference type="ARBA" id="ARBA00022837"/>
    </source>
</evidence>
<feature type="transmembrane region" description="Helical" evidence="17">
    <location>
        <begin position="1281"/>
        <end position="1302"/>
    </location>
</feature>
<dbReference type="GO" id="GO:0008331">
    <property type="term" value="F:high voltage-gated calcium channel activity"/>
    <property type="evidence" value="ECO:0007669"/>
    <property type="project" value="TreeGrafter"/>
</dbReference>
<dbReference type="FunFam" id="1.10.287.70:FF:000093">
    <property type="entry name" value="Calcium channel subunit Cch1"/>
    <property type="match status" value="1"/>
</dbReference>
<feature type="transmembrane region" description="Helical" evidence="17">
    <location>
        <begin position="1330"/>
        <end position="1355"/>
    </location>
</feature>
<feature type="transmembrane region" description="Helical" evidence="17">
    <location>
        <begin position="1568"/>
        <end position="1586"/>
    </location>
</feature>
<evidence type="ECO:0000256" key="3">
    <source>
        <dbReference type="ARBA" id="ARBA00022475"/>
    </source>
</evidence>
<feature type="compositionally biased region" description="Low complexity" evidence="16">
    <location>
        <begin position="67"/>
        <end position="81"/>
    </location>
</feature>
<keyword evidence="8" id="KW-0851">Voltage-gated channel</keyword>
<evidence type="ECO:0000256" key="14">
    <source>
        <dbReference type="ARBA" id="ARBA00061395"/>
    </source>
</evidence>
<comment type="similarity">
    <text evidence="14">Belongs to the calcium channel alpha-1 subunit (TC 1.A.1.11) family.</text>
</comment>
<keyword evidence="12" id="KW-0325">Glycoprotein</keyword>
<reference evidence="20" key="1">
    <citation type="journal article" date="2012" name="Science">
        <title>The Paleozoic origin of enzymatic lignin decomposition reconstructed from 31 fungal genomes.</title>
        <authorList>
            <person name="Floudas D."/>
            <person name="Binder M."/>
            <person name="Riley R."/>
            <person name="Barry K."/>
            <person name="Blanchette R.A."/>
            <person name="Henrissat B."/>
            <person name="Martinez A.T."/>
            <person name="Otillar R."/>
            <person name="Spatafora J.W."/>
            <person name="Yadav J.S."/>
            <person name="Aerts A."/>
            <person name="Benoit I."/>
            <person name="Boyd A."/>
            <person name="Carlson A."/>
            <person name="Copeland A."/>
            <person name="Coutinho P.M."/>
            <person name="de Vries R.P."/>
            <person name="Ferreira P."/>
            <person name="Findley K."/>
            <person name="Foster B."/>
            <person name="Gaskell J."/>
            <person name="Glotzer D."/>
            <person name="Gorecki P."/>
            <person name="Heitman J."/>
            <person name="Hesse C."/>
            <person name="Hori C."/>
            <person name="Igarashi K."/>
            <person name="Jurgens J.A."/>
            <person name="Kallen N."/>
            <person name="Kersten P."/>
            <person name="Kohler A."/>
            <person name="Kuees U."/>
            <person name="Kumar T.K.A."/>
            <person name="Kuo A."/>
            <person name="LaButti K."/>
            <person name="Larrondo L.F."/>
            <person name="Lindquist E."/>
            <person name="Ling A."/>
            <person name="Lombard V."/>
            <person name="Lucas S."/>
            <person name="Lundell T."/>
            <person name="Martin R."/>
            <person name="McLaughlin D.J."/>
            <person name="Morgenstern I."/>
            <person name="Morin E."/>
            <person name="Murat C."/>
            <person name="Nagy L.G."/>
            <person name="Nolan M."/>
            <person name="Ohm R.A."/>
            <person name="Patyshakuliyeva A."/>
            <person name="Rokas A."/>
            <person name="Ruiz-Duenas F.J."/>
            <person name="Sabat G."/>
            <person name="Salamov A."/>
            <person name="Samejima M."/>
            <person name="Schmutz J."/>
            <person name="Slot J.C."/>
            <person name="St John F."/>
            <person name="Stenlid J."/>
            <person name="Sun H."/>
            <person name="Sun S."/>
            <person name="Syed K."/>
            <person name="Tsang A."/>
            <person name="Wiebenga A."/>
            <person name="Young D."/>
            <person name="Pisabarro A."/>
            <person name="Eastwood D.C."/>
            <person name="Martin F."/>
            <person name="Cullen D."/>
            <person name="Grigoriev I.V."/>
            <person name="Hibbett D.S."/>
        </authorList>
    </citation>
    <scope>NUCLEOTIDE SEQUENCE [LARGE SCALE GENOMIC DNA]</scope>
    <source>
        <strain evidence="20">TFB10046</strain>
    </source>
</reference>
<evidence type="ECO:0000256" key="12">
    <source>
        <dbReference type="ARBA" id="ARBA00023180"/>
    </source>
</evidence>
<feature type="transmembrane region" description="Helical" evidence="17">
    <location>
        <begin position="795"/>
        <end position="816"/>
    </location>
</feature>
<feature type="transmembrane region" description="Helical" evidence="17">
    <location>
        <begin position="1237"/>
        <end position="1261"/>
    </location>
</feature>
<protein>
    <recommendedName>
        <fullName evidence="15">Calcium-channel protein CCH1</fullName>
    </recommendedName>
</protein>
<keyword evidence="2" id="KW-0813">Transport</keyword>
<keyword evidence="3" id="KW-1003">Cell membrane</keyword>
<dbReference type="SUPFAM" id="SSF81324">
    <property type="entry name" value="Voltage-gated potassium channels"/>
    <property type="match status" value="4"/>
</dbReference>
<evidence type="ECO:0000256" key="9">
    <source>
        <dbReference type="ARBA" id="ARBA00022989"/>
    </source>
</evidence>
<feature type="transmembrane region" description="Helical" evidence="17">
    <location>
        <begin position="1204"/>
        <end position="1225"/>
    </location>
</feature>
<evidence type="ECO:0000256" key="4">
    <source>
        <dbReference type="ARBA" id="ARBA00022568"/>
    </source>
</evidence>
<feature type="transmembrane region" description="Helical" evidence="17">
    <location>
        <begin position="958"/>
        <end position="981"/>
    </location>
</feature>
<dbReference type="GO" id="GO:0005891">
    <property type="term" value="C:voltage-gated calcium channel complex"/>
    <property type="evidence" value="ECO:0007669"/>
    <property type="project" value="TreeGrafter"/>
</dbReference>
<keyword evidence="11 17" id="KW-0472">Membrane</keyword>
<feature type="domain" description="Ion transport" evidence="18">
    <location>
        <begin position="478"/>
        <end position="716"/>
    </location>
</feature>
<gene>
    <name evidence="19" type="ORF">AURDEDRAFT_186790</name>
</gene>
<feature type="transmembrane region" description="Helical" evidence="17">
    <location>
        <begin position="1748"/>
        <end position="1773"/>
    </location>
</feature>
<evidence type="ECO:0000256" key="10">
    <source>
        <dbReference type="ARBA" id="ARBA00023065"/>
    </source>
</evidence>
<dbReference type="PANTHER" id="PTHR45628:SF7">
    <property type="entry name" value="VOLTAGE-DEPENDENT CALCIUM CHANNEL TYPE A SUBUNIT ALPHA-1"/>
    <property type="match status" value="1"/>
</dbReference>
<keyword evidence="13" id="KW-0407">Ion channel</keyword>
<feature type="domain" description="Ion transport" evidence="18">
    <location>
        <begin position="1204"/>
        <end position="1484"/>
    </location>
</feature>
<dbReference type="InterPro" id="IPR005821">
    <property type="entry name" value="Ion_trans_dom"/>
</dbReference>
<comment type="subcellular location">
    <subcellularLocation>
        <location evidence="1">Cell membrane</location>
        <topology evidence="1">Multi-pass membrane protein</topology>
    </subcellularLocation>
</comment>
<dbReference type="eggNOG" id="KOG2301">
    <property type="taxonomic scope" value="Eukaryota"/>
</dbReference>
<accession>J0DCS1</accession>
<dbReference type="FunCoup" id="J0DCS1">
    <property type="interactions" value="4"/>
</dbReference>
<keyword evidence="7" id="KW-0106">Calcium</keyword>